<proteinExistence type="predicted"/>
<evidence type="ECO:0000313" key="2">
    <source>
        <dbReference type="EMBL" id="OGK31167.1"/>
    </source>
</evidence>
<protein>
    <recommendedName>
        <fullName evidence="1">Glycosyl transferase family 1 domain-containing protein</fullName>
    </recommendedName>
</protein>
<dbReference type="Pfam" id="PF00534">
    <property type="entry name" value="Glycos_transf_1"/>
    <property type="match status" value="1"/>
</dbReference>
<dbReference type="SUPFAM" id="SSF53756">
    <property type="entry name" value="UDP-Glycosyltransferase/glycogen phosphorylase"/>
    <property type="match status" value="1"/>
</dbReference>
<evidence type="ECO:0000259" key="1">
    <source>
        <dbReference type="Pfam" id="PF00534"/>
    </source>
</evidence>
<name>A0A1F7HIV2_9BACT</name>
<dbReference type="GO" id="GO:0016020">
    <property type="term" value="C:membrane"/>
    <property type="evidence" value="ECO:0007669"/>
    <property type="project" value="TreeGrafter"/>
</dbReference>
<evidence type="ECO:0000313" key="3">
    <source>
        <dbReference type="Proteomes" id="UP000177199"/>
    </source>
</evidence>
<dbReference type="CDD" id="cd03801">
    <property type="entry name" value="GT4_PimA-like"/>
    <property type="match status" value="1"/>
</dbReference>
<comment type="caution">
    <text evidence="2">The sequence shown here is derived from an EMBL/GenBank/DDBJ whole genome shotgun (WGS) entry which is preliminary data.</text>
</comment>
<dbReference type="PANTHER" id="PTHR45919:SF1">
    <property type="entry name" value="GDP-MAN:MAN(3)GLCNAC(2)-PP-DOL ALPHA-1,2-MANNOSYLTRANSFERASE"/>
    <property type="match status" value="1"/>
</dbReference>
<dbReference type="GO" id="GO:0006487">
    <property type="term" value="P:protein N-linked glycosylation"/>
    <property type="evidence" value="ECO:0007669"/>
    <property type="project" value="TreeGrafter"/>
</dbReference>
<feature type="domain" description="Glycosyl transferase family 1" evidence="1">
    <location>
        <begin position="155"/>
        <end position="340"/>
    </location>
</feature>
<organism evidence="2 3">
    <name type="scientific">Candidatus Roizmanbacteria bacterium RIFCSPHIGHO2_12_FULL_33_9</name>
    <dbReference type="NCBI Taxonomy" id="1802045"/>
    <lineage>
        <taxon>Bacteria</taxon>
        <taxon>Candidatus Roizmaniibacteriota</taxon>
    </lineage>
</organism>
<sequence>MKRKKIGLYDPYLDVLGGGEKHILSIINSVSKNSDIEIFWNKDIYDEIRSRLNITFSPPPKFTNNIFSSKNIMQKLSSLKKYDAFFYVTDGSYFFSSAKRNYIFCMIPNRNLYDMAVVNRLKTANYRFISNSEFTKKWLSKWGVRSNVIYPYIDQQFINFDIPSVKKEKIILSVGRFFKHLHSKRQDLIINVFLELKKENPLFEGYKLILVGGVKKDDEEYFLSLKNKFKNDLSIEFKTNISFEDLFNLYKKAEIFWHIAGFGVDENKNPELTEHFGLAPLEAMSMGCITFGYNAGGLKETIIDGKNGFLFNSFEQLKAKSSDILINAGLMKKIRGEAKKHVKNKFSLKVFNENVRNVIKL</sequence>
<dbReference type="EMBL" id="MFZV01000018">
    <property type="protein sequence ID" value="OGK31167.1"/>
    <property type="molecule type" value="Genomic_DNA"/>
</dbReference>
<dbReference type="Gene3D" id="3.40.50.2000">
    <property type="entry name" value="Glycogen Phosphorylase B"/>
    <property type="match status" value="1"/>
</dbReference>
<dbReference type="Proteomes" id="UP000177199">
    <property type="component" value="Unassembled WGS sequence"/>
</dbReference>
<dbReference type="InterPro" id="IPR038013">
    <property type="entry name" value="ALG11"/>
</dbReference>
<accession>A0A1F7HIV2</accession>
<dbReference type="InterPro" id="IPR001296">
    <property type="entry name" value="Glyco_trans_1"/>
</dbReference>
<reference evidence="2 3" key="1">
    <citation type="journal article" date="2016" name="Nat. Commun.">
        <title>Thousands of microbial genomes shed light on interconnected biogeochemical processes in an aquifer system.</title>
        <authorList>
            <person name="Anantharaman K."/>
            <person name="Brown C.T."/>
            <person name="Hug L.A."/>
            <person name="Sharon I."/>
            <person name="Castelle C.J."/>
            <person name="Probst A.J."/>
            <person name="Thomas B.C."/>
            <person name="Singh A."/>
            <person name="Wilkins M.J."/>
            <person name="Karaoz U."/>
            <person name="Brodie E.L."/>
            <person name="Williams K.H."/>
            <person name="Hubbard S.S."/>
            <person name="Banfield J.F."/>
        </authorList>
    </citation>
    <scope>NUCLEOTIDE SEQUENCE [LARGE SCALE GENOMIC DNA]</scope>
</reference>
<dbReference type="GO" id="GO:0004377">
    <property type="term" value="F:GDP-Man:Man(3)GlcNAc(2)-PP-Dol alpha-1,2-mannosyltransferase activity"/>
    <property type="evidence" value="ECO:0007669"/>
    <property type="project" value="InterPro"/>
</dbReference>
<dbReference type="AlphaFoldDB" id="A0A1F7HIV2"/>
<gene>
    <name evidence="2" type="ORF">A3F29_01080</name>
</gene>
<dbReference type="PANTHER" id="PTHR45919">
    <property type="entry name" value="GDP-MAN:MAN(3)GLCNAC(2)-PP-DOL ALPHA-1,2-MANNOSYLTRANSFERASE"/>
    <property type="match status" value="1"/>
</dbReference>